<keyword evidence="2" id="KW-1185">Reference proteome</keyword>
<dbReference type="EMBL" id="KV425979">
    <property type="protein sequence ID" value="KZV94068.1"/>
    <property type="molecule type" value="Genomic_DNA"/>
</dbReference>
<gene>
    <name evidence="1" type="ORF">EXIGLDRAFT_527944</name>
</gene>
<evidence type="ECO:0000313" key="1">
    <source>
        <dbReference type="EMBL" id="KZV94068.1"/>
    </source>
</evidence>
<dbReference type="GO" id="GO:0007166">
    <property type="term" value="P:cell surface receptor signaling pathway"/>
    <property type="evidence" value="ECO:0007669"/>
    <property type="project" value="InterPro"/>
</dbReference>
<reference evidence="1 2" key="1">
    <citation type="journal article" date="2016" name="Mol. Biol. Evol.">
        <title>Comparative Genomics of Early-Diverging Mushroom-Forming Fungi Provides Insights into the Origins of Lignocellulose Decay Capabilities.</title>
        <authorList>
            <person name="Nagy L.G."/>
            <person name="Riley R."/>
            <person name="Tritt A."/>
            <person name="Adam C."/>
            <person name="Daum C."/>
            <person name="Floudas D."/>
            <person name="Sun H."/>
            <person name="Yadav J.S."/>
            <person name="Pangilinan J."/>
            <person name="Larsson K.H."/>
            <person name="Matsuura K."/>
            <person name="Barry K."/>
            <person name="Labutti K."/>
            <person name="Kuo R."/>
            <person name="Ohm R.A."/>
            <person name="Bhattacharya S.S."/>
            <person name="Shirouzu T."/>
            <person name="Yoshinaga Y."/>
            <person name="Martin F.M."/>
            <person name="Grigoriev I.V."/>
            <person name="Hibbett D.S."/>
        </authorList>
    </citation>
    <scope>NUCLEOTIDE SEQUENCE [LARGE SCALE GENOMIC DNA]</scope>
    <source>
        <strain evidence="1 2">HHB12029</strain>
    </source>
</reference>
<accession>A0A165IYP5</accession>
<sequence>MTFRSDSLSHLYHNRDRRRRQVTIILSSLHFTPLHIHTRAREHAFSAMNKRRPSTWSDAFEPPLPTKQTRRASAAFAKLAETNNLPGPVVQIFDEMHEVVKKLGAATWNKSACASVQARLEQLAALINHNHTVLVTEFHNTALNAATNDFQRCLKILQDYVARQQGLSLLRALIVCDNGKTRLALVNMALKDALNTYELRLAIVNFLEMRMLKLAQDTDETNQDAHVQRMLAIRMRNQLQVDILKFREREAAAAVASTSTPPATISRSRTAVSRTSARYSPKSLIFGRGLKLRMRRDAC</sequence>
<dbReference type="InParanoid" id="A0A165IYP5"/>
<organism evidence="1 2">
    <name type="scientific">Exidia glandulosa HHB12029</name>
    <dbReference type="NCBI Taxonomy" id="1314781"/>
    <lineage>
        <taxon>Eukaryota</taxon>
        <taxon>Fungi</taxon>
        <taxon>Dikarya</taxon>
        <taxon>Basidiomycota</taxon>
        <taxon>Agaricomycotina</taxon>
        <taxon>Agaricomycetes</taxon>
        <taxon>Auriculariales</taxon>
        <taxon>Exidiaceae</taxon>
        <taxon>Exidia</taxon>
    </lineage>
</organism>
<proteinExistence type="predicted"/>
<dbReference type="Gene3D" id="1.20.930.20">
    <property type="entry name" value="Adaptor protein Cbl, N-terminal domain"/>
    <property type="match status" value="1"/>
</dbReference>
<dbReference type="AlphaFoldDB" id="A0A165IYP5"/>
<protein>
    <submittedName>
        <fullName evidence="1">Uncharacterized protein</fullName>
    </submittedName>
</protein>
<evidence type="ECO:0000313" key="2">
    <source>
        <dbReference type="Proteomes" id="UP000077266"/>
    </source>
</evidence>
<dbReference type="InterPro" id="IPR036537">
    <property type="entry name" value="Adaptor_Cbl_N_dom_sf"/>
</dbReference>
<dbReference type="Proteomes" id="UP000077266">
    <property type="component" value="Unassembled WGS sequence"/>
</dbReference>
<name>A0A165IYP5_EXIGL</name>